<proteinExistence type="predicted"/>
<evidence type="ECO:0000313" key="5">
    <source>
        <dbReference type="Proteomes" id="UP000063781"/>
    </source>
</evidence>
<organism evidence="4 5">
    <name type="scientific">Erysipelothrix larvae</name>
    <dbReference type="NCBI Taxonomy" id="1514105"/>
    <lineage>
        <taxon>Bacteria</taxon>
        <taxon>Bacillati</taxon>
        <taxon>Bacillota</taxon>
        <taxon>Erysipelotrichia</taxon>
        <taxon>Erysipelotrichales</taxon>
        <taxon>Erysipelotrichaceae</taxon>
        <taxon>Erysipelothrix</taxon>
    </lineage>
</organism>
<dbReference type="EMBL" id="CP013213">
    <property type="protein sequence ID" value="AMC93280.1"/>
    <property type="molecule type" value="Genomic_DNA"/>
</dbReference>
<name>A0A0X8GZG1_9FIRM</name>
<dbReference type="GO" id="GO:0006152">
    <property type="term" value="P:purine nucleoside catabolic process"/>
    <property type="evidence" value="ECO:0007669"/>
    <property type="project" value="TreeGrafter"/>
</dbReference>
<dbReference type="RefSeq" id="WP_067631892.1">
    <property type="nucleotide sequence ID" value="NZ_CP013213.1"/>
</dbReference>
<dbReference type="GO" id="GO:0008477">
    <property type="term" value="F:purine nucleosidase activity"/>
    <property type="evidence" value="ECO:0007669"/>
    <property type="project" value="TreeGrafter"/>
</dbReference>
<sequence>MNKIPLIIDCDPGIDDAFALFYAIGCSQFDIKLITTVSGNVSVEKTTANALEILRLADESIDVAKGANRPLFSKPLYAEAVHGVSGLGDYAYKPCASPSFIEKDAVDAMIDVLETTSDKITIVALGPLTNIATLLIRYPKAKEKIERISIMGGGLKGGNANIAAEFNIFVDPEAASIVFDSGILMTMAGLDVTEQSYILTKHIHEIGTFGTVGAMLKEMLGDTTRCNLHDVVAVMTLVHPDIFSGTNHRVVVETGGVYSRGLTLADDRYVGRSTQENVYVLRDVNLEAFQNELKKGLQVYQ</sequence>
<feature type="domain" description="Inosine/uridine-preferring nucleoside hydrolase" evidence="3">
    <location>
        <begin position="6"/>
        <end position="290"/>
    </location>
</feature>
<dbReference type="GO" id="GO:0005829">
    <property type="term" value="C:cytosol"/>
    <property type="evidence" value="ECO:0007669"/>
    <property type="project" value="TreeGrafter"/>
</dbReference>
<dbReference type="Gene3D" id="3.90.245.10">
    <property type="entry name" value="Ribonucleoside hydrolase-like"/>
    <property type="match status" value="1"/>
</dbReference>
<protein>
    <recommendedName>
        <fullName evidence="3">Inosine/uridine-preferring nucleoside hydrolase domain-containing protein</fullName>
    </recommendedName>
</protein>
<evidence type="ECO:0000256" key="2">
    <source>
        <dbReference type="ARBA" id="ARBA00023295"/>
    </source>
</evidence>
<dbReference type="CDD" id="cd02651">
    <property type="entry name" value="nuc_hydro_IU_UC_XIUA"/>
    <property type="match status" value="1"/>
</dbReference>
<keyword evidence="2" id="KW-0326">Glycosidase</keyword>
<keyword evidence="1" id="KW-0378">Hydrolase</keyword>
<gene>
    <name evidence="4" type="ORF">AOC36_04620</name>
</gene>
<reference evidence="4 5" key="1">
    <citation type="submission" date="2015-10" db="EMBL/GenBank/DDBJ databases">
        <title>Erysipelothrix larvae sp. LV19 isolated from the larval gut of the rhinoceros beetle, Trypoxylus dichotomus.</title>
        <authorList>
            <person name="Lim S."/>
            <person name="Kim B.-C."/>
        </authorList>
    </citation>
    <scope>NUCLEOTIDE SEQUENCE [LARGE SCALE GENOMIC DNA]</scope>
    <source>
        <strain evidence="4 5">LV19</strain>
    </source>
</reference>
<dbReference type="InterPro" id="IPR023186">
    <property type="entry name" value="IUNH"/>
</dbReference>
<evidence type="ECO:0000313" key="4">
    <source>
        <dbReference type="EMBL" id="AMC93280.1"/>
    </source>
</evidence>
<dbReference type="PANTHER" id="PTHR12304">
    <property type="entry name" value="INOSINE-URIDINE PREFERRING NUCLEOSIDE HYDROLASE"/>
    <property type="match status" value="1"/>
</dbReference>
<dbReference type="Proteomes" id="UP000063781">
    <property type="component" value="Chromosome"/>
</dbReference>
<dbReference type="OrthoDB" id="9797882at2"/>
<evidence type="ECO:0000256" key="1">
    <source>
        <dbReference type="ARBA" id="ARBA00022801"/>
    </source>
</evidence>
<dbReference type="Pfam" id="PF01156">
    <property type="entry name" value="IU_nuc_hydro"/>
    <property type="match status" value="1"/>
</dbReference>
<dbReference type="InterPro" id="IPR001910">
    <property type="entry name" value="Inosine/uridine_hydrolase_dom"/>
</dbReference>
<keyword evidence="5" id="KW-1185">Reference proteome</keyword>
<dbReference type="InterPro" id="IPR036452">
    <property type="entry name" value="Ribo_hydro-like"/>
</dbReference>
<evidence type="ECO:0000259" key="3">
    <source>
        <dbReference type="Pfam" id="PF01156"/>
    </source>
</evidence>
<dbReference type="KEGG" id="erl:AOC36_04620"/>
<accession>A0A0X8GZG1</accession>
<dbReference type="PANTHER" id="PTHR12304:SF15">
    <property type="entry name" value="NON-SPECIFIC RIBONUCLEOSIDE HYDROLASE RIHC"/>
    <property type="match status" value="1"/>
</dbReference>
<dbReference type="STRING" id="1514105.AOC36_04620"/>
<dbReference type="AlphaFoldDB" id="A0A0X8GZG1"/>
<dbReference type="SUPFAM" id="SSF53590">
    <property type="entry name" value="Nucleoside hydrolase"/>
    <property type="match status" value="1"/>
</dbReference>